<evidence type="ECO:0000313" key="6">
    <source>
        <dbReference type="EMBL" id="WIH95289.1"/>
    </source>
</evidence>
<dbReference type="SMART" id="SM00382">
    <property type="entry name" value="AAA"/>
    <property type="match status" value="1"/>
</dbReference>
<dbReference type="Pfam" id="PF00005">
    <property type="entry name" value="ABC_tran"/>
    <property type="match status" value="1"/>
</dbReference>
<keyword evidence="1" id="KW-0813">Transport</keyword>
<evidence type="ECO:0000256" key="4">
    <source>
        <dbReference type="ARBA" id="ARBA00038388"/>
    </source>
</evidence>
<dbReference type="Proteomes" id="UP001242021">
    <property type="component" value="Chromosome"/>
</dbReference>
<dbReference type="InterPro" id="IPR017911">
    <property type="entry name" value="MacB-like_ATP-bd"/>
</dbReference>
<organism evidence="6 7">
    <name type="scientific">Brachyspira pilosicoli</name>
    <name type="common">Serpulina pilosicoli</name>
    <dbReference type="NCBI Taxonomy" id="52584"/>
    <lineage>
        <taxon>Bacteria</taxon>
        <taxon>Pseudomonadati</taxon>
        <taxon>Spirochaetota</taxon>
        <taxon>Spirochaetia</taxon>
        <taxon>Brachyspirales</taxon>
        <taxon>Brachyspiraceae</taxon>
        <taxon>Brachyspira</taxon>
    </lineage>
</organism>
<dbReference type="InterPro" id="IPR003593">
    <property type="entry name" value="AAA+_ATPase"/>
</dbReference>
<name>A0AAJ6GF71_BRAPL</name>
<dbReference type="GO" id="GO:0098796">
    <property type="term" value="C:membrane protein complex"/>
    <property type="evidence" value="ECO:0007669"/>
    <property type="project" value="UniProtKB-ARBA"/>
</dbReference>
<dbReference type="GO" id="GO:0005524">
    <property type="term" value="F:ATP binding"/>
    <property type="evidence" value="ECO:0007669"/>
    <property type="project" value="UniProtKB-KW"/>
</dbReference>
<dbReference type="SUPFAM" id="SSF52540">
    <property type="entry name" value="P-loop containing nucleoside triphosphate hydrolases"/>
    <property type="match status" value="1"/>
</dbReference>
<dbReference type="InterPro" id="IPR017871">
    <property type="entry name" value="ABC_transporter-like_CS"/>
</dbReference>
<dbReference type="InterPro" id="IPR027417">
    <property type="entry name" value="P-loop_NTPase"/>
</dbReference>
<dbReference type="RefSeq" id="WP_013243196.1">
    <property type="nucleotide sequence ID" value="NZ_CALXQO010000004.1"/>
</dbReference>
<sequence>MNNNNMNSNVANREVLITIDKLVKTYVGPPKVEVLKSISLDIYKNEILAITGESGSGKTTLLNLIGGIDDITSGSININGNNIGKMNEGQLAKFRNKSLGYVFQFHNLLGEFSAIENVMIPALMLKYDKKNARIKAEELLETVGLKDRMHHRIGELSGGEAQRVAIARALINSPMVVLADEPTGNLDKKNAEIIREILWNMTKKTSSTLIIVTHSLSIASMADRKLRLEYGEKIVEY</sequence>
<dbReference type="CDD" id="cd03255">
    <property type="entry name" value="ABC_MJ0796_LolCDE_FtsE"/>
    <property type="match status" value="1"/>
</dbReference>
<dbReference type="GO" id="GO:0016887">
    <property type="term" value="F:ATP hydrolysis activity"/>
    <property type="evidence" value="ECO:0007669"/>
    <property type="project" value="InterPro"/>
</dbReference>
<accession>A0AAJ6GF71</accession>
<comment type="similarity">
    <text evidence="4">Belongs to the ABC transporter superfamily. Macrolide exporter (TC 3.A.1.122) family.</text>
</comment>
<dbReference type="InterPro" id="IPR003439">
    <property type="entry name" value="ABC_transporter-like_ATP-bd"/>
</dbReference>
<dbReference type="PANTHER" id="PTHR42798:SF2">
    <property type="entry name" value="ABC TRANSPORTER ATP-BINDING PROTEIN MG467-RELATED"/>
    <property type="match status" value="1"/>
</dbReference>
<proteinExistence type="inferred from homology"/>
<dbReference type="PROSITE" id="PS00211">
    <property type="entry name" value="ABC_TRANSPORTER_1"/>
    <property type="match status" value="1"/>
</dbReference>
<dbReference type="PANTHER" id="PTHR42798">
    <property type="entry name" value="LIPOPROTEIN-RELEASING SYSTEM ATP-BINDING PROTEIN LOLD"/>
    <property type="match status" value="1"/>
</dbReference>
<dbReference type="Gene3D" id="3.40.50.300">
    <property type="entry name" value="P-loop containing nucleotide triphosphate hydrolases"/>
    <property type="match status" value="1"/>
</dbReference>
<evidence type="ECO:0000256" key="2">
    <source>
        <dbReference type="ARBA" id="ARBA00022741"/>
    </source>
</evidence>
<reference evidence="6" key="1">
    <citation type="submission" date="2022-06" db="EMBL/GenBank/DDBJ databases">
        <title>Brachyspira pilosicoli from pigs in Switzerland.</title>
        <authorList>
            <person name="Schmitt S."/>
            <person name="Arnold M."/>
            <person name="Rossano A."/>
            <person name="Perreten V."/>
        </authorList>
    </citation>
    <scope>NUCLEOTIDE SEQUENCE</scope>
    <source>
        <strain evidence="6">MEI4028</strain>
    </source>
</reference>
<evidence type="ECO:0000256" key="1">
    <source>
        <dbReference type="ARBA" id="ARBA00022448"/>
    </source>
</evidence>
<keyword evidence="2" id="KW-0547">Nucleotide-binding</keyword>
<dbReference type="AlphaFoldDB" id="A0AAJ6GF71"/>
<dbReference type="GO" id="GO:0022857">
    <property type="term" value="F:transmembrane transporter activity"/>
    <property type="evidence" value="ECO:0007669"/>
    <property type="project" value="UniProtKB-ARBA"/>
</dbReference>
<dbReference type="PROSITE" id="PS50893">
    <property type="entry name" value="ABC_TRANSPORTER_2"/>
    <property type="match status" value="1"/>
</dbReference>
<gene>
    <name evidence="6" type="ORF">NEH99_01820</name>
</gene>
<dbReference type="GeneID" id="56438817"/>
<dbReference type="EMBL" id="CP098754">
    <property type="protein sequence ID" value="WIH95289.1"/>
    <property type="molecule type" value="Genomic_DNA"/>
</dbReference>
<keyword evidence="3 6" id="KW-0067">ATP-binding</keyword>
<dbReference type="FunFam" id="3.40.50.300:FF:000032">
    <property type="entry name" value="Export ABC transporter ATP-binding protein"/>
    <property type="match status" value="1"/>
</dbReference>
<evidence type="ECO:0000256" key="3">
    <source>
        <dbReference type="ARBA" id="ARBA00022840"/>
    </source>
</evidence>
<feature type="domain" description="ABC transporter" evidence="5">
    <location>
        <begin position="17"/>
        <end position="237"/>
    </location>
</feature>
<evidence type="ECO:0000259" key="5">
    <source>
        <dbReference type="PROSITE" id="PS50893"/>
    </source>
</evidence>
<protein>
    <submittedName>
        <fullName evidence="6">ABC transporter ATP-binding protein</fullName>
    </submittedName>
</protein>
<evidence type="ECO:0000313" key="7">
    <source>
        <dbReference type="Proteomes" id="UP001242021"/>
    </source>
</evidence>